<dbReference type="Pfam" id="PF02515">
    <property type="entry name" value="CoA_transf_3"/>
    <property type="match status" value="1"/>
</dbReference>
<dbReference type="AlphaFoldDB" id="A0A062U6P2"/>
<protein>
    <submittedName>
        <fullName evidence="2">Uncharacterized protein</fullName>
    </submittedName>
</protein>
<dbReference type="InterPro" id="IPR044855">
    <property type="entry name" value="CoA-Trfase_III_dom3_sf"/>
</dbReference>
<sequence length="388" mass="43692">MPATNVLSDLRIADMTTVIFGPYCTQTLADMGAEVVKVEPKNGDDFRNVGKPANTKGMGPCHLTMNRGKRSVVWDMKSDEGQAAIRKLIQNSDVFIHNIRADAVARLGLTFEEVKKIKPDIVYVHCVGFGSEGPYAGRPAYDDLIQGLSGATMLLPKVDGNERPRFIPTAFADKVSGLHAVYATLAALRQRDRTGEAVHVEVPMFECITHFLLEEHFYEAVFDPAVGPFCYQRQVDPCRQPLKTSNGYIVIAPYVDARWVKLFDVIGAPQELEDERINDYRGRYFNMDYMMDRVQHYFKDQTTEHWLEVLAGADIPAAKANDFPDLQEDPHLKAVNFFQRREHPTEGGYWETQPPVHFIGAPKKEIRPAPRIGEHTEEVLAELGLSLD</sequence>
<keyword evidence="3" id="KW-1185">Reference proteome</keyword>
<proteinExistence type="predicted"/>
<dbReference type="InterPro" id="IPR050483">
    <property type="entry name" value="CoA-transferase_III_domain"/>
</dbReference>
<dbReference type="Gene3D" id="3.40.50.10540">
    <property type="entry name" value="Crotonobetainyl-coa:carnitine coa-transferase, domain 1"/>
    <property type="match status" value="1"/>
</dbReference>
<comment type="caution">
    <text evidence="2">The sequence shown here is derived from an EMBL/GenBank/DDBJ whole genome shotgun (WGS) entry which is preliminary data.</text>
</comment>
<dbReference type="Proteomes" id="UP000249123">
    <property type="component" value="Unassembled WGS sequence"/>
</dbReference>
<accession>A0A062U6P2</accession>
<dbReference type="PANTHER" id="PTHR48207:SF4">
    <property type="entry name" value="BLL6097 PROTEIN"/>
    <property type="match status" value="1"/>
</dbReference>
<evidence type="ECO:0000313" key="3">
    <source>
        <dbReference type="Proteomes" id="UP000249123"/>
    </source>
</evidence>
<dbReference type="RefSeq" id="WP_034825111.1">
    <property type="nucleotide sequence ID" value="NZ_AWFA01000010.1"/>
</dbReference>
<dbReference type="OrthoDB" id="9806585at2"/>
<name>A0A062U6P2_9PROT</name>
<evidence type="ECO:0000313" key="2">
    <source>
        <dbReference type="EMBL" id="RAN34556.1"/>
    </source>
</evidence>
<dbReference type="eggNOG" id="COG1804">
    <property type="taxonomic scope" value="Bacteria"/>
</dbReference>
<dbReference type="SUPFAM" id="SSF89796">
    <property type="entry name" value="CoA-transferase family III (CaiB/BaiF)"/>
    <property type="match status" value="1"/>
</dbReference>
<dbReference type="STRING" id="1280941.HY2_10265"/>
<evidence type="ECO:0000256" key="1">
    <source>
        <dbReference type="ARBA" id="ARBA00022679"/>
    </source>
</evidence>
<dbReference type="EMBL" id="AWFB01000010">
    <property type="protein sequence ID" value="RAN34556.1"/>
    <property type="molecule type" value="Genomic_DNA"/>
</dbReference>
<gene>
    <name evidence="2" type="ORF">HY3_10450</name>
</gene>
<organism evidence="2 3">
    <name type="scientific">Hyphomonas pacifica</name>
    <dbReference type="NCBI Taxonomy" id="1280941"/>
    <lineage>
        <taxon>Bacteria</taxon>
        <taxon>Pseudomonadati</taxon>
        <taxon>Pseudomonadota</taxon>
        <taxon>Alphaproteobacteria</taxon>
        <taxon>Hyphomonadales</taxon>
        <taxon>Hyphomonadaceae</taxon>
        <taxon>Hyphomonas</taxon>
    </lineage>
</organism>
<dbReference type="InterPro" id="IPR003673">
    <property type="entry name" value="CoA-Trfase_fam_III"/>
</dbReference>
<dbReference type="InterPro" id="IPR023606">
    <property type="entry name" value="CoA-Trfase_III_dom_1_sf"/>
</dbReference>
<dbReference type="GO" id="GO:0008410">
    <property type="term" value="F:CoA-transferase activity"/>
    <property type="evidence" value="ECO:0007669"/>
    <property type="project" value="TreeGrafter"/>
</dbReference>
<keyword evidence="1" id="KW-0808">Transferase</keyword>
<dbReference type="PANTHER" id="PTHR48207">
    <property type="entry name" value="SUCCINATE--HYDROXYMETHYLGLUTARATE COA-TRANSFERASE"/>
    <property type="match status" value="1"/>
</dbReference>
<dbReference type="Gene3D" id="3.30.1540.10">
    <property type="entry name" value="formyl-coa transferase, domain 3"/>
    <property type="match status" value="1"/>
</dbReference>
<reference evidence="2 3" key="1">
    <citation type="submission" date="2013-04" db="EMBL/GenBank/DDBJ databases">
        <title>Hyphomonas sp. T24B3 Genome Sequencing.</title>
        <authorList>
            <person name="Lai Q."/>
            <person name="Shao Z."/>
        </authorList>
    </citation>
    <scope>NUCLEOTIDE SEQUENCE [LARGE SCALE GENOMIC DNA]</scope>
    <source>
        <strain evidence="2 3">T24B3</strain>
    </source>
</reference>